<dbReference type="AlphaFoldDB" id="A0A1Y4QG52"/>
<keyword evidence="2" id="KW-0547">Nucleotide-binding</keyword>
<dbReference type="SUPFAM" id="SSF52540">
    <property type="entry name" value="P-loop containing nucleoside triphosphate hydrolases"/>
    <property type="match status" value="1"/>
</dbReference>
<sequence>MRENILSVERLTKRYSDFCLDNVSLGVPYGSIVGLVGENGAGKSTLIKIILGLANKNEGDVTIFNVSRDNLNKQLNEKIGVVFDDCNLPGNYTATNLNKVLRTMYLSWDETMYYRMLNDLSIPLKKKIKNFSKGMKMKLSIIIAFCHKSQFLILDESTSGLDPVARDEILNLLLEFVQDEKNAILLSSHITSDLEKIADYIAFIHKGKIMFQLEKDSLLYQYGLIKCTDKEFEEIDREDVIRYRKLDYETQVLIADKEKVQSKYPSLMIAPVTIDEIMLHYIRGEKL</sequence>
<evidence type="ECO:0000313" key="5">
    <source>
        <dbReference type="EMBL" id="OUQ04258.1"/>
    </source>
</evidence>
<evidence type="ECO:0000256" key="2">
    <source>
        <dbReference type="ARBA" id="ARBA00022741"/>
    </source>
</evidence>
<dbReference type="RefSeq" id="WP_087257633.1">
    <property type="nucleotide sequence ID" value="NZ_NFLB01000013.1"/>
</dbReference>
<dbReference type="Pfam" id="PF00005">
    <property type="entry name" value="ABC_tran"/>
    <property type="match status" value="1"/>
</dbReference>
<evidence type="ECO:0000256" key="1">
    <source>
        <dbReference type="ARBA" id="ARBA00022448"/>
    </source>
</evidence>
<accession>A0A1Y4QG52</accession>
<dbReference type="GO" id="GO:0005524">
    <property type="term" value="F:ATP binding"/>
    <property type="evidence" value="ECO:0007669"/>
    <property type="project" value="UniProtKB-KW"/>
</dbReference>
<name>A0A1Y4QG52_9FIRM</name>
<dbReference type="GO" id="GO:0016887">
    <property type="term" value="F:ATP hydrolysis activity"/>
    <property type="evidence" value="ECO:0007669"/>
    <property type="project" value="InterPro"/>
</dbReference>
<proteinExistence type="predicted"/>
<evidence type="ECO:0000313" key="6">
    <source>
        <dbReference type="Proteomes" id="UP000196258"/>
    </source>
</evidence>
<dbReference type="InterPro" id="IPR051782">
    <property type="entry name" value="ABC_Transporter_VariousFunc"/>
</dbReference>
<dbReference type="PROSITE" id="PS50893">
    <property type="entry name" value="ABC_TRANSPORTER_2"/>
    <property type="match status" value="1"/>
</dbReference>
<organism evidence="5 6">
    <name type="scientific">Thomasclavelia spiroformis</name>
    <dbReference type="NCBI Taxonomy" id="29348"/>
    <lineage>
        <taxon>Bacteria</taxon>
        <taxon>Bacillati</taxon>
        <taxon>Bacillota</taxon>
        <taxon>Erysipelotrichia</taxon>
        <taxon>Erysipelotrichales</taxon>
        <taxon>Coprobacillaceae</taxon>
        <taxon>Thomasclavelia</taxon>
    </lineage>
</organism>
<gene>
    <name evidence="5" type="ORF">B5E91_11220</name>
</gene>
<dbReference type="InterPro" id="IPR003593">
    <property type="entry name" value="AAA+_ATPase"/>
</dbReference>
<evidence type="ECO:0000256" key="3">
    <source>
        <dbReference type="ARBA" id="ARBA00022840"/>
    </source>
</evidence>
<dbReference type="PANTHER" id="PTHR42939">
    <property type="entry name" value="ABC TRANSPORTER ATP-BINDING PROTEIN ALBC-RELATED"/>
    <property type="match status" value="1"/>
</dbReference>
<dbReference type="SMART" id="SM00382">
    <property type="entry name" value="AAA"/>
    <property type="match status" value="1"/>
</dbReference>
<dbReference type="Gene3D" id="3.40.50.300">
    <property type="entry name" value="P-loop containing nucleotide triphosphate hydrolases"/>
    <property type="match status" value="1"/>
</dbReference>
<dbReference type="InterPro" id="IPR003439">
    <property type="entry name" value="ABC_transporter-like_ATP-bd"/>
</dbReference>
<dbReference type="EMBL" id="NFLB01000013">
    <property type="protein sequence ID" value="OUQ04258.1"/>
    <property type="molecule type" value="Genomic_DNA"/>
</dbReference>
<keyword evidence="3" id="KW-0067">ATP-binding</keyword>
<protein>
    <submittedName>
        <fullName evidence="5">ABC transporter</fullName>
    </submittedName>
</protein>
<comment type="caution">
    <text evidence="5">The sequence shown here is derived from an EMBL/GenBank/DDBJ whole genome shotgun (WGS) entry which is preliminary data.</text>
</comment>
<dbReference type="InterPro" id="IPR017871">
    <property type="entry name" value="ABC_transporter-like_CS"/>
</dbReference>
<dbReference type="PROSITE" id="PS00211">
    <property type="entry name" value="ABC_TRANSPORTER_1"/>
    <property type="match status" value="1"/>
</dbReference>
<evidence type="ECO:0000259" key="4">
    <source>
        <dbReference type="PROSITE" id="PS50893"/>
    </source>
</evidence>
<dbReference type="Proteomes" id="UP000196258">
    <property type="component" value="Unassembled WGS sequence"/>
</dbReference>
<feature type="domain" description="ABC transporter" evidence="4">
    <location>
        <begin position="3"/>
        <end position="231"/>
    </location>
</feature>
<keyword evidence="1" id="KW-0813">Transport</keyword>
<dbReference type="InterPro" id="IPR027417">
    <property type="entry name" value="P-loop_NTPase"/>
</dbReference>
<dbReference type="CDD" id="cd03230">
    <property type="entry name" value="ABC_DR_subfamily_A"/>
    <property type="match status" value="1"/>
</dbReference>
<dbReference type="PANTHER" id="PTHR42939:SF3">
    <property type="entry name" value="ABC TRANSPORTER ATP-BINDING COMPONENT"/>
    <property type="match status" value="1"/>
</dbReference>
<reference evidence="6" key="1">
    <citation type="submission" date="2017-04" db="EMBL/GenBank/DDBJ databases">
        <title>Function of individual gut microbiota members based on whole genome sequencing of pure cultures obtained from chicken caecum.</title>
        <authorList>
            <person name="Medvecky M."/>
            <person name="Cejkova D."/>
            <person name="Polansky O."/>
            <person name="Karasova D."/>
            <person name="Kubasova T."/>
            <person name="Cizek A."/>
            <person name="Rychlik I."/>
        </authorList>
    </citation>
    <scope>NUCLEOTIDE SEQUENCE [LARGE SCALE GENOMIC DNA]</scope>
    <source>
        <strain evidence="6">An149</strain>
    </source>
</reference>